<evidence type="ECO:0000313" key="1">
    <source>
        <dbReference type="EMBL" id="MSS36618.1"/>
    </source>
</evidence>
<protein>
    <recommendedName>
        <fullName evidence="3">CopG family transcriptional regulator</fullName>
    </recommendedName>
</protein>
<proteinExistence type="predicted"/>
<comment type="caution">
    <text evidence="1">The sequence shown here is derived from an EMBL/GenBank/DDBJ whole genome shotgun (WGS) entry which is preliminary data.</text>
</comment>
<evidence type="ECO:0008006" key="3">
    <source>
        <dbReference type="Google" id="ProtNLM"/>
    </source>
</evidence>
<evidence type="ECO:0000313" key="2">
    <source>
        <dbReference type="Proteomes" id="UP000429958"/>
    </source>
</evidence>
<reference evidence="1 2" key="1">
    <citation type="submission" date="2019-08" db="EMBL/GenBank/DDBJ databases">
        <title>In-depth cultivation of the pig gut microbiome towards novel bacterial diversity and tailored functional studies.</title>
        <authorList>
            <person name="Wylensek D."/>
            <person name="Hitch T.C.A."/>
            <person name="Clavel T."/>
        </authorList>
    </citation>
    <scope>NUCLEOTIDE SEQUENCE [LARGE SCALE GENOMIC DNA]</scope>
    <source>
        <strain evidence="1 2">WCA-389-WT-23D1</strain>
    </source>
</reference>
<name>A0A7X2NKS7_9CLOT</name>
<accession>A0A7X2NKS7</accession>
<keyword evidence="2" id="KW-1185">Reference proteome</keyword>
<sequence>MQVEKKKTGRPTDDLKNHELKIRMSDSYMEKLEFCQKKTGMTRVDVIRTGIDEVYQKLKK</sequence>
<dbReference type="EMBL" id="VUMD01000006">
    <property type="protein sequence ID" value="MSS36618.1"/>
    <property type="molecule type" value="Genomic_DNA"/>
</dbReference>
<dbReference type="Proteomes" id="UP000429958">
    <property type="component" value="Unassembled WGS sequence"/>
</dbReference>
<dbReference type="AlphaFoldDB" id="A0A7X2NKS7"/>
<gene>
    <name evidence="1" type="ORF">FYJ39_08545</name>
</gene>
<organism evidence="1 2">
    <name type="scientific">Clostridium porci</name>
    <dbReference type="NCBI Taxonomy" id="2605778"/>
    <lineage>
        <taxon>Bacteria</taxon>
        <taxon>Bacillati</taxon>
        <taxon>Bacillota</taxon>
        <taxon>Clostridia</taxon>
        <taxon>Eubacteriales</taxon>
        <taxon>Clostridiaceae</taxon>
        <taxon>Clostridium</taxon>
    </lineage>
</organism>